<reference evidence="1" key="1">
    <citation type="journal article" date="2020" name="Fungal Divers.">
        <title>Resolving the Mortierellaceae phylogeny through synthesis of multi-gene phylogenetics and phylogenomics.</title>
        <authorList>
            <person name="Vandepol N."/>
            <person name="Liber J."/>
            <person name="Desiro A."/>
            <person name="Na H."/>
            <person name="Kennedy M."/>
            <person name="Barry K."/>
            <person name="Grigoriev I.V."/>
            <person name="Miller A.N."/>
            <person name="O'Donnell K."/>
            <person name="Stajich J.E."/>
            <person name="Bonito G."/>
        </authorList>
    </citation>
    <scope>NUCLEOTIDE SEQUENCE</scope>
    <source>
        <strain evidence="1">KOD1015</strain>
    </source>
</reference>
<protein>
    <submittedName>
        <fullName evidence="1">Uncharacterized protein</fullName>
    </submittedName>
</protein>
<keyword evidence="2" id="KW-1185">Reference proteome</keyword>
<feature type="non-terminal residue" evidence="1">
    <location>
        <position position="83"/>
    </location>
</feature>
<organism evidence="1 2">
    <name type="scientific">Lunasporangiospora selenospora</name>
    <dbReference type="NCBI Taxonomy" id="979761"/>
    <lineage>
        <taxon>Eukaryota</taxon>
        <taxon>Fungi</taxon>
        <taxon>Fungi incertae sedis</taxon>
        <taxon>Mucoromycota</taxon>
        <taxon>Mortierellomycotina</taxon>
        <taxon>Mortierellomycetes</taxon>
        <taxon>Mortierellales</taxon>
        <taxon>Mortierellaceae</taxon>
        <taxon>Lunasporangiospora</taxon>
    </lineage>
</organism>
<name>A0A9P6K9C3_9FUNG</name>
<comment type="caution">
    <text evidence="1">The sequence shown here is derived from an EMBL/GenBank/DDBJ whole genome shotgun (WGS) entry which is preliminary data.</text>
</comment>
<proteinExistence type="predicted"/>
<evidence type="ECO:0000313" key="2">
    <source>
        <dbReference type="Proteomes" id="UP000780801"/>
    </source>
</evidence>
<dbReference type="Proteomes" id="UP000780801">
    <property type="component" value="Unassembled WGS sequence"/>
</dbReference>
<dbReference type="AlphaFoldDB" id="A0A9P6K9C3"/>
<dbReference type="EMBL" id="JAABOA010006990">
    <property type="protein sequence ID" value="KAF9552474.1"/>
    <property type="molecule type" value="Genomic_DNA"/>
</dbReference>
<accession>A0A9P6K9C3</accession>
<evidence type="ECO:0000313" key="1">
    <source>
        <dbReference type="EMBL" id="KAF9552474.1"/>
    </source>
</evidence>
<sequence length="83" mass="9802">MDAKDKGRSTRRPKSYGIVTDLFKWMFVECTLEEDDTLTYKVKEVMENFRLKHGERALREDIETLFGHVLSLYDRMKGEAVVQ</sequence>
<dbReference type="OrthoDB" id="2427662at2759"/>
<gene>
    <name evidence="1" type="ORF">BGW38_009464</name>
</gene>